<feature type="region of interest" description="Disordered" evidence="1">
    <location>
        <begin position="544"/>
        <end position="572"/>
    </location>
</feature>
<accession>A0A0D2B1C1</accession>
<dbReference type="EMBL" id="KN847538">
    <property type="protein sequence ID" value="KIW05119.1"/>
    <property type="molecule type" value="Genomic_DNA"/>
</dbReference>
<gene>
    <name evidence="2" type="ORF">PV09_03675</name>
</gene>
<dbReference type="PANTHER" id="PTHR22684">
    <property type="entry name" value="NULP1-RELATED"/>
    <property type="match status" value="1"/>
</dbReference>
<feature type="compositionally biased region" description="Acidic residues" evidence="1">
    <location>
        <begin position="51"/>
        <end position="62"/>
    </location>
</feature>
<protein>
    <recommendedName>
        <fullName evidence="4">Transcription factor 25</fullName>
    </recommendedName>
</protein>
<dbReference type="GO" id="GO:1990116">
    <property type="term" value="P:ribosome-associated ubiquitin-dependent protein catabolic process"/>
    <property type="evidence" value="ECO:0007669"/>
    <property type="project" value="TreeGrafter"/>
</dbReference>
<feature type="compositionally biased region" description="Acidic residues" evidence="1">
    <location>
        <begin position="610"/>
        <end position="627"/>
    </location>
</feature>
<evidence type="ECO:0000256" key="1">
    <source>
        <dbReference type="SAM" id="MobiDB-lite"/>
    </source>
</evidence>
<feature type="region of interest" description="Disordered" evidence="1">
    <location>
        <begin position="604"/>
        <end position="633"/>
    </location>
</feature>
<dbReference type="InterPro" id="IPR006994">
    <property type="entry name" value="TCF25/Rqc1"/>
</dbReference>
<feature type="compositionally biased region" description="Basic residues" evidence="1">
    <location>
        <begin position="86"/>
        <end position="99"/>
    </location>
</feature>
<dbReference type="OrthoDB" id="205993at2759"/>
<feature type="region of interest" description="Disordered" evidence="1">
    <location>
        <begin position="1"/>
        <end position="110"/>
    </location>
</feature>
<dbReference type="AlphaFoldDB" id="A0A0D2B1C1"/>
<keyword evidence="3" id="KW-1185">Reference proteome</keyword>
<feature type="compositionally biased region" description="Polar residues" evidence="1">
    <location>
        <begin position="33"/>
        <end position="42"/>
    </location>
</feature>
<dbReference type="HOGENOM" id="CLU_008321_1_1_1"/>
<proteinExistence type="predicted"/>
<reference evidence="2 3" key="1">
    <citation type="submission" date="2015-01" db="EMBL/GenBank/DDBJ databases">
        <title>The Genome Sequence of Ochroconis gallopava CBS43764.</title>
        <authorList>
            <consortium name="The Broad Institute Genomics Platform"/>
            <person name="Cuomo C."/>
            <person name="de Hoog S."/>
            <person name="Gorbushina A."/>
            <person name="Stielow B."/>
            <person name="Teixiera M."/>
            <person name="Abouelleil A."/>
            <person name="Chapman S.B."/>
            <person name="Priest M."/>
            <person name="Young S.K."/>
            <person name="Wortman J."/>
            <person name="Nusbaum C."/>
            <person name="Birren B."/>
        </authorList>
    </citation>
    <scope>NUCLEOTIDE SEQUENCE [LARGE SCALE GENOMIC DNA]</scope>
    <source>
        <strain evidence="2 3">CBS 43764</strain>
    </source>
</reference>
<sequence>MSSRALRRLQKQKEEQKAQQVTSESDSDAGQAPTRSHQSAFTLLNDIGENSNDDDGLFENEEGSFPSAVTPERTAEPKSLQPRNTGSKKKKNKKNKAKATKVTSSKNSAKEDDIDAVLASLAQQSQNEAATPGEPISNQLNYENLLAVDSQNLHAINEMRRLFGRDVIGDQPRQQNPAARRVRGQRAQHSTGGFPAVTLKRNLFVQGKEEWPRATTGGLGMEVVHKDPESGVTEYRFVHSAAYQETQKQYEIAVASMDPQRLIMLLEHNPYHIATLLQVSEIMKHDRMHTEAGDMLERALFAFGRTVHSTFTAAVAAGKARLSFDRPENREFYLACWRYIQDLSMRSTWRTVYEWAKMLLCLGLPDDPYFITLVIDQYALRANQAQHYLELYRTGIFGQPSDYQWSLPYSVALCLSRLSRHEEAKAALLEAMERDRYTAHQLFKMVEIEPIPPSLWPHHEAPDPNTKLYSTMYTMRAKDLWNNTEAKSLLQNVAKELSKVGASTMVTQAPSLTVEAARHVYLTENDAFMRLLADSETYDDIHLDPGDRPTQDPFPPLSEIRTYDPRPIGGRPGMLGPGIEALGRLPDGEIRRALQALAGMRILEQGVNEESWDEDEGREASDEDEDLAAGTAR</sequence>
<dbReference type="PANTHER" id="PTHR22684:SF0">
    <property type="entry name" value="RIBOSOME QUALITY CONTROL COMPLEX SUBUNIT TCF25"/>
    <property type="match status" value="1"/>
</dbReference>
<dbReference type="Proteomes" id="UP000053259">
    <property type="component" value="Unassembled WGS sequence"/>
</dbReference>
<dbReference type="GeneID" id="27311648"/>
<feature type="region of interest" description="Disordered" evidence="1">
    <location>
        <begin position="169"/>
        <end position="192"/>
    </location>
</feature>
<dbReference type="STRING" id="253628.A0A0D2B1C1"/>
<dbReference type="GO" id="GO:0072344">
    <property type="term" value="P:rescue of stalled ribosome"/>
    <property type="evidence" value="ECO:0007669"/>
    <property type="project" value="TreeGrafter"/>
</dbReference>
<name>A0A0D2B1C1_9PEZI</name>
<evidence type="ECO:0000313" key="2">
    <source>
        <dbReference type="EMBL" id="KIW05119.1"/>
    </source>
</evidence>
<dbReference type="InParanoid" id="A0A0D2B1C1"/>
<evidence type="ECO:0008006" key="4">
    <source>
        <dbReference type="Google" id="ProtNLM"/>
    </source>
</evidence>
<evidence type="ECO:0000313" key="3">
    <source>
        <dbReference type="Proteomes" id="UP000053259"/>
    </source>
</evidence>
<dbReference type="GO" id="GO:1990112">
    <property type="term" value="C:RQC complex"/>
    <property type="evidence" value="ECO:0007669"/>
    <property type="project" value="TreeGrafter"/>
</dbReference>
<dbReference type="RefSeq" id="XP_016214988.1">
    <property type="nucleotide sequence ID" value="XM_016356899.1"/>
</dbReference>
<dbReference type="Pfam" id="PF04910">
    <property type="entry name" value="Tcf25"/>
    <property type="match status" value="1"/>
</dbReference>
<feature type="compositionally biased region" description="Basic residues" evidence="1">
    <location>
        <begin position="1"/>
        <end position="10"/>
    </location>
</feature>
<organism evidence="2 3">
    <name type="scientific">Verruconis gallopava</name>
    <dbReference type="NCBI Taxonomy" id="253628"/>
    <lineage>
        <taxon>Eukaryota</taxon>
        <taxon>Fungi</taxon>
        <taxon>Dikarya</taxon>
        <taxon>Ascomycota</taxon>
        <taxon>Pezizomycotina</taxon>
        <taxon>Dothideomycetes</taxon>
        <taxon>Pleosporomycetidae</taxon>
        <taxon>Venturiales</taxon>
        <taxon>Sympoventuriaceae</taxon>
        <taxon>Verruconis</taxon>
    </lineage>
</organism>
<dbReference type="VEuPathDB" id="FungiDB:PV09_03675"/>